<dbReference type="AlphaFoldDB" id="A0A327WTN7"/>
<dbReference type="EMBL" id="QLMC01000004">
    <property type="protein sequence ID" value="RAJ95487.1"/>
    <property type="molecule type" value="Genomic_DNA"/>
</dbReference>
<dbReference type="Proteomes" id="UP000248790">
    <property type="component" value="Unassembled WGS sequence"/>
</dbReference>
<feature type="domain" description="ER-bound oxygenase mpaB/mpaB'/Rubber oxygenase catalytic" evidence="1">
    <location>
        <begin position="120"/>
        <end position="311"/>
    </location>
</feature>
<keyword evidence="3" id="KW-1185">Reference proteome</keyword>
<gene>
    <name evidence="2" type="ORF">LX87_03233</name>
</gene>
<protein>
    <submittedName>
        <fullName evidence="2">Uncharacterized protein DUF2236</fullName>
    </submittedName>
</protein>
<dbReference type="Pfam" id="PF09995">
    <property type="entry name" value="MPAB_Lcp_cat"/>
    <property type="match status" value="1"/>
</dbReference>
<sequence>MLKTIHPSRTFPDELLSQYRQQGDPPADAVIASVADQYGRAGVGSLLRWLGNTAESDGSAQHPAVQEFLQTHALLPNWADSRQMDIARQFFQKHRVSISLILGCYSLPYCYAGADGARVLWFSERIRNDTLKRLEETGEWVFSIMKKRDWETGKTVSRTLKVRLMHAAIRWFTLHGGQWNRDWGYPVNQEDMAGTNLAFSYIVLRGLRKAGVAMTDDEEEAYLHHINVTGYLLGVAEELLPRNRREAFHLDRAIARRQFRSSEQGQGLTRSLLETFERLSPPSGRNLPAAQMRFFLGDEVADLLAVPAVPLEKRLVGLANSLPIFPKLLNYNS</sequence>
<evidence type="ECO:0000313" key="2">
    <source>
        <dbReference type="EMBL" id="RAJ95487.1"/>
    </source>
</evidence>
<dbReference type="OrthoDB" id="6072815at2"/>
<organism evidence="2 3">
    <name type="scientific">Larkinella arboricola</name>
    <dbReference type="NCBI Taxonomy" id="643671"/>
    <lineage>
        <taxon>Bacteria</taxon>
        <taxon>Pseudomonadati</taxon>
        <taxon>Bacteroidota</taxon>
        <taxon>Cytophagia</taxon>
        <taxon>Cytophagales</taxon>
        <taxon>Spirosomataceae</taxon>
        <taxon>Larkinella</taxon>
    </lineage>
</organism>
<proteinExistence type="predicted"/>
<accession>A0A327WTN7</accession>
<dbReference type="InterPro" id="IPR018713">
    <property type="entry name" value="MPAB/Lcp_cat_dom"/>
</dbReference>
<reference evidence="2 3" key="1">
    <citation type="submission" date="2018-06" db="EMBL/GenBank/DDBJ databases">
        <title>Genomic Encyclopedia of Archaeal and Bacterial Type Strains, Phase II (KMG-II): from individual species to whole genera.</title>
        <authorList>
            <person name="Goeker M."/>
        </authorList>
    </citation>
    <scope>NUCLEOTIDE SEQUENCE [LARGE SCALE GENOMIC DNA]</scope>
    <source>
        <strain evidence="2 3">DSM 21851</strain>
    </source>
</reference>
<dbReference type="RefSeq" id="WP_111629296.1">
    <property type="nucleotide sequence ID" value="NZ_QLMC01000004.1"/>
</dbReference>
<evidence type="ECO:0000313" key="3">
    <source>
        <dbReference type="Proteomes" id="UP000248790"/>
    </source>
</evidence>
<dbReference type="GO" id="GO:0016491">
    <property type="term" value="F:oxidoreductase activity"/>
    <property type="evidence" value="ECO:0007669"/>
    <property type="project" value="InterPro"/>
</dbReference>
<dbReference type="PANTHER" id="PTHR37539:SF1">
    <property type="entry name" value="ER-BOUND OXYGENASE MPAB_MPAB'_RUBBER OXYGENASE CATALYTIC DOMAIN-CONTAINING PROTEIN"/>
    <property type="match status" value="1"/>
</dbReference>
<evidence type="ECO:0000259" key="1">
    <source>
        <dbReference type="Pfam" id="PF09995"/>
    </source>
</evidence>
<name>A0A327WTN7_LARAB</name>
<comment type="caution">
    <text evidence="2">The sequence shown here is derived from an EMBL/GenBank/DDBJ whole genome shotgun (WGS) entry which is preliminary data.</text>
</comment>
<dbReference type="InterPro" id="IPR037473">
    <property type="entry name" value="Lcp-like"/>
</dbReference>
<dbReference type="PANTHER" id="PTHR37539">
    <property type="entry name" value="SECRETED PROTEIN-RELATED"/>
    <property type="match status" value="1"/>
</dbReference>